<reference evidence="3" key="1">
    <citation type="submission" date="2020-09" db="EMBL/GenBank/DDBJ databases">
        <title>Pelagicoccus enzymogenes sp. nov. with an EPS production, isolated from marine sediment.</title>
        <authorList>
            <person name="Feng X."/>
        </authorList>
    </citation>
    <scope>NUCLEOTIDE SEQUENCE</scope>
    <source>
        <strain evidence="3">NFK12</strain>
    </source>
</reference>
<dbReference type="AlphaFoldDB" id="A0A927FA49"/>
<dbReference type="RefSeq" id="WP_191617091.1">
    <property type="nucleotide sequence ID" value="NZ_JACYFG010000024.1"/>
</dbReference>
<comment type="similarity">
    <text evidence="1">Belongs to the RelE toxin family.</text>
</comment>
<dbReference type="InterPro" id="IPR007712">
    <property type="entry name" value="RelE/ParE_toxin"/>
</dbReference>
<dbReference type="EMBL" id="JACYFG010000024">
    <property type="protein sequence ID" value="MBD5779960.1"/>
    <property type="molecule type" value="Genomic_DNA"/>
</dbReference>
<evidence type="ECO:0000313" key="3">
    <source>
        <dbReference type="EMBL" id="MBD5779960.1"/>
    </source>
</evidence>
<dbReference type="Gene3D" id="3.30.2310.20">
    <property type="entry name" value="RelE-like"/>
    <property type="match status" value="1"/>
</dbReference>
<evidence type="ECO:0000256" key="2">
    <source>
        <dbReference type="ARBA" id="ARBA00022649"/>
    </source>
</evidence>
<name>A0A927FA49_9BACT</name>
<keyword evidence="4" id="KW-1185">Reference proteome</keyword>
<proteinExistence type="inferred from homology"/>
<protein>
    <submittedName>
        <fullName evidence="3">Type II toxin-antitoxin system RelE/ParE family toxin</fullName>
    </submittedName>
</protein>
<keyword evidence="2" id="KW-1277">Toxin-antitoxin system</keyword>
<accession>A0A927FA49</accession>
<organism evidence="3 4">
    <name type="scientific">Pelagicoccus enzymogenes</name>
    <dbReference type="NCBI Taxonomy" id="2773457"/>
    <lineage>
        <taxon>Bacteria</taxon>
        <taxon>Pseudomonadati</taxon>
        <taxon>Verrucomicrobiota</taxon>
        <taxon>Opitutia</taxon>
        <taxon>Puniceicoccales</taxon>
        <taxon>Pelagicoccaceae</taxon>
        <taxon>Pelagicoccus</taxon>
    </lineage>
</organism>
<sequence>MARVIWAETSLRDLESIAEYIDLDDPEAAKRVVRRAFEKTDQLESFPESGSKPRVLKGTPYRRLISKPVLIYYRIEEDLIYIVHVVKEERKFDLSRIVEYER</sequence>
<dbReference type="Proteomes" id="UP000622317">
    <property type="component" value="Unassembled WGS sequence"/>
</dbReference>
<evidence type="ECO:0000256" key="1">
    <source>
        <dbReference type="ARBA" id="ARBA00006226"/>
    </source>
</evidence>
<dbReference type="InterPro" id="IPR051803">
    <property type="entry name" value="TA_system_RelE-like_toxin"/>
</dbReference>
<dbReference type="PANTHER" id="PTHR33755">
    <property type="entry name" value="TOXIN PARE1-RELATED"/>
    <property type="match status" value="1"/>
</dbReference>
<gene>
    <name evidence="3" type="ORF">IEN85_10715</name>
</gene>
<dbReference type="InterPro" id="IPR035093">
    <property type="entry name" value="RelE/ParE_toxin_dom_sf"/>
</dbReference>
<comment type="caution">
    <text evidence="3">The sequence shown here is derived from an EMBL/GenBank/DDBJ whole genome shotgun (WGS) entry which is preliminary data.</text>
</comment>
<dbReference type="PANTHER" id="PTHR33755:SF5">
    <property type="entry name" value="TYPE II TOXIN-ANTITOXIN SYSTEM RELE_PARE FAMILY TOXIN"/>
    <property type="match status" value="1"/>
</dbReference>
<evidence type="ECO:0000313" key="4">
    <source>
        <dbReference type="Proteomes" id="UP000622317"/>
    </source>
</evidence>
<dbReference type="Pfam" id="PF05016">
    <property type="entry name" value="ParE_toxin"/>
    <property type="match status" value="1"/>
</dbReference>